<reference evidence="2" key="2">
    <citation type="submission" date="2015-06" db="EMBL/GenBank/DDBJ databases">
        <title>Environmentally co-occuring mercury resistance plasmids are genetically and phenotypically diverse and confer variable context-dependent fitness effects.</title>
        <authorList>
            <person name="Hall J.P.J."/>
            <person name="Harrison E."/>
            <person name="Lilley A.K."/>
            <person name="Paterson S."/>
            <person name="Spiers A.J."/>
            <person name="Brockhurst M.A."/>
        </authorList>
    </citation>
    <scope>NUCLEOTIDE SEQUENCE [LARGE SCALE GENOMIC DNA]</scope>
    <source>
        <strain evidence="2">SBW25</strain>
        <plasmid evidence="2">pQBR57</plasmid>
    </source>
</reference>
<dbReference type="PROSITE" id="PS51257">
    <property type="entry name" value="PROKAR_LIPOPROTEIN"/>
    <property type="match status" value="1"/>
</dbReference>
<keyword evidence="1" id="KW-0472">Membrane</keyword>
<feature type="transmembrane region" description="Helical" evidence="1">
    <location>
        <begin position="39"/>
        <end position="57"/>
    </location>
</feature>
<protein>
    <submittedName>
        <fullName evidence="2">Uncharacterized protein</fullName>
    </submittedName>
</protein>
<proteinExistence type="predicted"/>
<geneLocation type="plasmid" evidence="2">
    <name>pQBR57</name>
</geneLocation>
<keyword evidence="2" id="KW-0614">Plasmid</keyword>
<evidence type="ECO:0000256" key="1">
    <source>
        <dbReference type="SAM" id="Phobius"/>
    </source>
</evidence>
<dbReference type="AlphaFoldDB" id="A0A0G4E4Z9"/>
<reference evidence="2" key="1">
    <citation type="submission" date="2014-12" db="EMBL/GenBank/DDBJ databases">
        <authorList>
            <person name="Hall J."/>
        </authorList>
    </citation>
    <scope>NUCLEOTIDE SEQUENCE [LARGE SCALE GENOMIC DNA]</scope>
    <source>
        <strain evidence="2">SBW25</strain>
        <plasmid evidence="2">pQBR57</plasmid>
    </source>
</reference>
<organism evidence="2">
    <name type="scientific">Pseudomonas fluorescens (strain SBW25)</name>
    <dbReference type="NCBI Taxonomy" id="216595"/>
    <lineage>
        <taxon>Bacteria</taxon>
        <taxon>Pseudomonadati</taxon>
        <taxon>Pseudomonadota</taxon>
        <taxon>Gammaproteobacteria</taxon>
        <taxon>Pseudomonadales</taxon>
        <taxon>Pseudomonadaceae</taxon>
        <taxon>Pseudomonas</taxon>
    </lineage>
</organism>
<accession>A0A0G4E4Z9</accession>
<evidence type="ECO:0000313" key="2">
    <source>
        <dbReference type="EMBL" id="CEK42311.1"/>
    </source>
</evidence>
<feature type="transmembrane region" description="Helical" evidence="1">
    <location>
        <begin position="12"/>
        <end position="33"/>
    </location>
</feature>
<keyword evidence="1" id="KW-0812">Transmembrane</keyword>
<dbReference type="EMBL" id="LN713926">
    <property type="protein sequence ID" value="CEK42311.1"/>
    <property type="molecule type" value="Genomic_DNA"/>
</dbReference>
<name>A0A0G4E4Z9_PSEFS</name>
<sequence>MINPKNKLALLVVYTIGATTTGCGFVLTASSAWMMGTHWAPAAVTFCLFLVPLKAAFENYRLLKHQLTTHGGSASDNENSS</sequence>
<keyword evidence="1" id="KW-1133">Transmembrane helix</keyword>
<gene>
    <name evidence="2" type="ORF">PQBR57_0358</name>
</gene>